<dbReference type="Pfam" id="PF11219">
    <property type="entry name" value="DUF3014"/>
    <property type="match status" value="1"/>
</dbReference>
<evidence type="ECO:0000256" key="1">
    <source>
        <dbReference type="SAM" id="MobiDB-lite"/>
    </source>
</evidence>
<keyword evidence="2" id="KW-1133">Transmembrane helix</keyword>
<feature type="compositionally biased region" description="Pro residues" evidence="1">
    <location>
        <begin position="34"/>
        <end position="59"/>
    </location>
</feature>
<proteinExistence type="predicted"/>
<comment type="caution">
    <text evidence="3">The sequence shown here is derived from an EMBL/GenBank/DDBJ whole genome shotgun (WGS) entry which is preliminary data.</text>
</comment>
<feature type="region of interest" description="Disordered" evidence="1">
    <location>
        <begin position="32"/>
        <end position="74"/>
    </location>
</feature>
<protein>
    <submittedName>
        <fullName evidence="3">DUF3014 domain-containing protein</fullName>
    </submittedName>
</protein>
<dbReference type="EMBL" id="JAEPBG010000005">
    <property type="protein sequence ID" value="MBK4735762.1"/>
    <property type="molecule type" value="Genomic_DNA"/>
</dbReference>
<keyword evidence="2" id="KW-0812">Transmembrane</keyword>
<gene>
    <name evidence="3" type="ORF">JJB74_14155</name>
</gene>
<dbReference type="RefSeq" id="WP_200592533.1">
    <property type="nucleotide sequence ID" value="NZ_JAEPBG010000005.1"/>
</dbReference>
<feature type="compositionally biased region" description="Low complexity" evidence="1">
    <location>
        <begin position="63"/>
        <end position="74"/>
    </location>
</feature>
<accession>A0A934W647</accession>
<dbReference type="Proteomes" id="UP000622890">
    <property type="component" value="Unassembled WGS sequence"/>
</dbReference>
<evidence type="ECO:0000256" key="2">
    <source>
        <dbReference type="SAM" id="Phobius"/>
    </source>
</evidence>
<sequence length="269" mass="29286">MKDITKLGIAAMGAMAIVAAFYLYTDRSSRMEKPPAPPMAAAPAPAPAAPAPTHYPVPESPEAKAAPGPGTPEAEAYARGQIEDTFGAQAVRRLLRPDKLINAIVATVDNLTREKAAVRLWPVQPANGHFIVSKGPDGMAISAENSRRYTPYVSLLTRADTGALVDTYVRLYPMLQHAYEELGYPQGYFNDRLIAVIDHLLAAPEPDGPVRVVQPHVLYQFEDPDLEAASAGQKLMIRIGVDNEKQVKRKLRELRRQLAQLAASPSTSR</sequence>
<dbReference type="AlphaFoldDB" id="A0A934W647"/>
<evidence type="ECO:0000313" key="4">
    <source>
        <dbReference type="Proteomes" id="UP000622890"/>
    </source>
</evidence>
<organism evidence="3 4">
    <name type="scientific">Noviherbaspirillum pedocola</name>
    <dbReference type="NCBI Taxonomy" id="2801341"/>
    <lineage>
        <taxon>Bacteria</taxon>
        <taxon>Pseudomonadati</taxon>
        <taxon>Pseudomonadota</taxon>
        <taxon>Betaproteobacteria</taxon>
        <taxon>Burkholderiales</taxon>
        <taxon>Oxalobacteraceae</taxon>
        <taxon>Noviherbaspirillum</taxon>
    </lineage>
</organism>
<feature type="transmembrane region" description="Helical" evidence="2">
    <location>
        <begin position="7"/>
        <end position="24"/>
    </location>
</feature>
<dbReference type="InterPro" id="IPR021382">
    <property type="entry name" value="DUF3014"/>
</dbReference>
<keyword evidence="4" id="KW-1185">Reference proteome</keyword>
<reference evidence="3" key="1">
    <citation type="submission" date="2021-01" db="EMBL/GenBank/DDBJ databases">
        <title>Genome sequence of strain Noviherbaspirillum sp. DKR-6.</title>
        <authorList>
            <person name="Chaudhary D.K."/>
        </authorList>
    </citation>
    <scope>NUCLEOTIDE SEQUENCE</scope>
    <source>
        <strain evidence="3">DKR-6</strain>
    </source>
</reference>
<evidence type="ECO:0000313" key="3">
    <source>
        <dbReference type="EMBL" id="MBK4735762.1"/>
    </source>
</evidence>
<name>A0A934W647_9BURK</name>
<keyword evidence="2" id="KW-0472">Membrane</keyword>